<evidence type="ECO:0000313" key="1">
    <source>
        <dbReference type="EMBL" id="QJA44965.1"/>
    </source>
</evidence>
<organism evidence="1">
    <name type="scientific">viral metagenome</name>
    <dbReference type="NCBI Taxonomy" id="1070528"/>
    <lineage>
        <taxon>unclassified sequences</taxon>
        <taxon>metagenomes</taxon>
        <taxon>organismal metagenomes</taxon>
    </lineage>
</organism>
<accession>A0A6H1ZCH1</accession>
<dbReference type="EMBL" id="MT141555">
    <property type="protein sequence ID" value="QJA66468.1"/>
    <property type="molecule type" value="Genomic_DNA"/>
</dbReference>
<sequence>MFKVFDIEFGHEFRYFKGSSGGGGGAGVVDYPAYMKTWHGEALDNSGVDTFTTSLTAVMDAALGNSPWIGQVPYDPDVDLTAMIGSVGTLQTLVTLLSTGTTLDTLISDILNPIRIDDVVTEYAADLDVRLLAEVLPRFERGMQDINAVVSSAFVIGRALIEENQDRQVAKFSADLHHKAASDDALKVIALKLEYQRIASQTLAEIYRIKIVAKKEENESLMKIDESDAKWDLEVFAYGGNLLASIGGGTVGPTGSKEPSTAQSVIGGAMSGAVAGAMIAGASEGAIAGPWGMAAGAVLGAASGLL</sequence>
<evidence type="ECO:0000313" key="2">
    <source>
        <dbReference type="EMBL" id="QJA66468.1"/>
    </source>
</evidence>
<gene>
    <name evidence="4" type="ORF">MM415A00105_0004</name>
    <name evidence="2" type="ORF">MM415B00347_0036</name>
    <name evidence="1" type="ORF">TM448A00170_0056</name>
    <name evidence="3" type="ORF">TM448B00622_0006</name>
</gene>
<proteinExistence type="predicted"/>
<protein>
    <submittedName>
        <fullName evidence="1">Uncharacterized protein</fullName>
    </submittedName>
</protein>
<dbReference type="EMBL" id="MT143983">
    <property type="protein sequence ID" value="QJA44965.1"/>
    <property type="molecule type" value="Genomic_DNA"/>
</dbReference>
<reference evidence="1" key="1">
    <citation type="submission" date="2020-03" db="EMBL/GenBank/DDBJ databases">
        <title>The deep terrestrial virosphere.</title>
        <authorList>
            <person name="Holmfeldt K."/>
            <person name="Nilsson E."/>
            <person name="Simone D."/>
            <person name="Lopez-Fernandez M."/>
            <person name="Wu X."/>
            <person name="de Brujin I."/>
            <person name="Lundin D."/>
            <person name="Andersson A."/>
            <person name="Bertilsson S."/>
            <person name="Dopson M."/>
        </authorList>
    </citation>
    <scope>NUCLEOTIDE SEQUENCE</scope>
    <source>
        <strain evidence="4">MM415A00105</strain>
        <strain evidence="2">MM415B00347</strain>
        <strain evidence="1">TM448A00170</strain>
        <strain evidence="3">TM448B00622</strain>
    </source>
</reference>
<dbReference type="AlphaFoldDB" id="A0A6H1ZCH1"/>
<evidence type="ECO:0000313" key="3">
    <source>
        <dbReference type="EMBL" id="QJH96111.1"/>
    </source>
</evidence>
<dbReference type="EMBL" id="MT144640">
    <property type="protein sequence ID" value="QJH96111.1"/>
    <property type="molecule type" value="Genomic_DNA"/>
</dbReference>
<dbReference type="EMBL" id="MT145188">
    <property type="protein sequence ID" value="QJI04612.1"/>
    <property type="molecule type" value="Genomic_DNA"/>
</dbReference>
<name>A0A6H1ZCH1_9ZZZZ</name>
<evidence type="ECO:0000313" key="4">
    <source>
        <dbReference type="EMBL" id="QJI04612.1"/>
    </source>
</evidence>